<name>A0A6N7VTL4_9ACTO</name>
<dbReference type="InterPro" id="IPR035906">
    <property type="entry name" value="MetI-like_sf"/>
</dbReference>
<evidence type="ECO:0000256" key="6">
    <source>
        <dbReference type="ARBA" id="ARBA00022692"/>
    </source>
</evidence>
<comment type="function">
    <text evidence="10">Part of the binding-protein-dependent transport system for molybdenum; probably responsible for the translocation of the substrate across the membrane.</text>
</comment>
<dbReference type="Pfam" id="PF00528">
    <property type="entry name" value="BPD_transp_1"/>
    <property type="match status" value="1"/>
</dbReference>
<dbReference type="GO" id="GO:0015098">
    <property type="term" value="F:molybdate ion transmembrane transporter activity"/>
    <property type="evidence" value="ECO:0007669"/>
    <property type="project" value="UniProtKB-UniRule"/>
</dbReference>
<comment type="similarity">
    <text evidence="2 10">Belongs to the binding-protein-dependent transport system permease family. CysTW subfamily.</text>
</comment>
<dbReference type="PANTHER" id="PTHR30183:SF3">
    <property type="entry name" value="MOLYBDENUM TRANSPORT SYSTEM PERMEASE PROTEIN MODB"/>
    <property type="match status" value="1"/>
</dbReference>
<accession>A0A6N7VTL4</accession>
<evidence type="ECO:0000256" key="8">
    <source>
        <dbReference type="ARBA" id="ARBA00023136"/>
    </source>
</evidence>
<dbReference type="InterPro" id="IPR011867">
    <property type="entry name" value="ModB_ABC"/>
</dbReference>
<keyword evidence="13" id="KW-1185">Reference proteome</keyword>
<dbReference type="NCBIfam" id="TIGR02141">
    <property type="entry name" value="modB_ABC"/>
    <property type="match status" value="1"/>
</dbReference>
<evidence type="ECO:0000256" key="2">
    <source>
        <dbReference type="ARBA" id="ARBA00007069"/>
    </source>
</evidence>
<evidence type="ECO:0000256" key="1">
    <source>
        <dbReference type="ARBA" id="ARBA00004651"/>
    </source>
</evidence>
<dbReference type="AlphaFoldDB" id="A0A6N7VTL4"/>
<dbReference type="EMBL" id="VULO01000012">
    <property type="protein sequence ID" value="MSS85117.1"/>
    <property type="molecule type" value="Genomic_DNA"/>
</dbReference>
<dbReference type="SUPFAM" id="SSF161098">
    <property type="entry name" value="MetI-like"/>
    <property type="match status" value="1"/>
</dbReference>
<gene>
    <name evidence="12" type="primary">modB</name>
    <name evidence="12" type="ORF">FYJ24_10165</name>
</gene>
<keyword evidence="5 10" id="KW-0500">Molybdenum</keyword>
<dbReference type="CDD" id="cd06261">
    <property type="entry name" value="TM_PBP2"/>
    <property type="match status" value="1"/>
</dbReference>
<dbReference type="Gene3D" id="1.10.3720.10">
    <property type="entry name" value="MetI-like"/>
    <property type="match status" value="1"/>
</dbReference>
<feature type="transmembrane region" description="Helical" evidence="9">
    <location>
        <begin position="236"/>
        <end position="269"/>
    </location>
</feature>
<comment type="caution">
    <text evidence="12">The sequence shown here is derived from an EMBL/GenBank/DDBJ whole genome shotgun (WGS) entry which is preliminary data.</text>
</comment>
<evidence type="ECO:0000313" key="13">
    <source>
        <dbReference type="Proteomes" id="UP000470875"/>
    </source>
</evidence>
<evidence type="ECO:0000256" key="9">
    <source>
        <dbReference type="RuleBase" id="RU363032"/>
    </source>
</evidence>
<dbReference type="InterPro" id="IPR000515">
    <property type="entry name" value="MetI-like"/>
</dbReference>
<dbReference type="NCBIfam" id="TIGR01581">
    <property type="entry name" value="Mo_ABC_porter"/>
    <property type="match status" value="1"/>
</dbReference>
<dbReference type="Proteomes" id="UP000470875">
    <property type="component" value="Unassembled WGS sequence"/>
</dbReference>
<keyword evidence="7 9" id="KW-1133">Transmembrane helix</keyword>
<feature type="domain" description="ABC transmembrane type-1" evidence="11">
    <location>
        <begin position="64"/>
        <end position="270"/>
    </location>
</feature>
<sequence>MPLSLFSRNTALANRDTSKLPPLLSLLAMVAALSILLPIVAMVGRADWTSLFSDITTPAALNALKLSFATGLITTALCLLLGTPLAFYLARSSSWVSAILRVVVNLPLVMPPLVGGLALLMLLGKRGLIGAPLYELTGISLPFSTPAVVIAQVFVSMPFMVISVEGVLRAQDPGFALTAASLGAGPWTVLRRVTLPLIKSGLAAGTVLTFARALGEFGATALFAGNREGVTQTMPLAIYTAFNGGGVSTSAAIALALLLMATAFIIMMLTRSWYPKGSVQ</sequence>
<dbReference type="PROSITE" id="PS50928">
    <property type="entry name" value="ABC_TM1"/>
    <property type="match status" value="1"/>
</dbReference>
<keyword evidence="6 9" id="KW-0812">Transmembrane</keyword>
<feature type="transmembrane region" description="Helical" evidence="9">
    <location>
        <begin position="143"/>
        <end position="162"/>
    </location>
</feature>
<evidence type="ECO:0000313" key="12">
    <source>
        <dbReference type="EMBL" id="MSS85117.1"/>
    </source>
</evidence>
<feature type="transmembrane region" description="Helical" evidence="9">
    <location>
        <begin position="102"/>
        <end position="123"/>
    </location>
</feature>
<keyword evidence="4 10" id="KW-1003">Cell membrane</keyword>
<dbReference type="InterPro" id="IPR006469">
    <property type="entry name" value="NifC_ABC_porter"/>
</dbReference>
<evidence type="ECO:0000256" key="7">
    <source>
        <dbReference type="ARBA" id="ARBA00022989"/>
    </source>
</evidence>
<reference evidence="12 13" key="1">
    <citation type="submission" date="2019-08" db="EMBL/GenBank/DDBJ databases">
        <title>In-depth cultivation of the pig gut microbiome towards novel bacterial diversity and tailored functional studies.</title>
        <authorList>
            <person name="Wylensek D."/>
            <person name="Hitch T.C.A."/>
            <person name="Clavel T."/>
        </authorList>
    </citation>
    <scope>NUCLEOTIDE SEQUENCE [LARGE SCALE GENOMIC DNA]</scope>
    <source>
        <strain evidence="12 13">WB03_NA08</strain>
    </source>
</reference>
<protein>
    <recommendedName>
        <fullName evidence="10">Molybdenum transport system permease</fullName>
    </recommendedName>
</protein>
<evidence type="ECO:0000256" key="10">
    <source>
        <dbReference type="RuleBase" id="RU365097"/>
    </source>
</evidence>
<evidence type="ECO:0000259" key="11">
    <source>
        <dbReference type="PROSITE" id="PS50928"/>
    </source>
</evidence>
<comment type="subcellular location">
    <subcellularLocation>
        <location evidence="1 9">Cell membrane</location>
        <topology evidence="1 9">Multi-pass membrane protein</topology>
    </subcellularLocation>
</comment>
<dbReference type="GO" id="GO:0005886">
    <property type="term" value="C:plasma membrane"/>
    <property type="evidence" value="ECO:0007669"/>
    <property type="project" value="UniProtKB-SubCell"/>
</dbReference>
<dbReference type="PANTHER" id="PTHR30183">
    <property type="entry name" value="MOLYBDENUM TRANSPORT SYSTEM PERMEASE PROTEIN MODB"/>
    <property type="match status" value="1"/>
</dbReference>
<evidence type="ECO:0000256" key="3">
    <source>
        <dbReference type="ARBA" id="ARBA00022448"/>
    </source>
</evidence>
<evidence type="ECO:0000256" key="5">
    <source>
        <dbReference type="ARBA" id="ARBA00022505"/>
    </source>
</evidence>
<evidence type="ECO:0000256" key="4">
    <source>
        <dbReference type="ARBA" id="ARBA00022475"/>
    </source>
</evidence>
<organism evidence="12 13">
    <name type="scientific">Scrofimicrobium canadense</name>
    <dbReference type="NCBI Taxonomy" id="2652290"/>
    <lineage>
        <taxon>Bacteria</taxon>
        <taxon>Bacillati</taxon>
        <taxon>Actinomycetota</taxon>
        <taxon>Actinomycetes</taxon>
        <taxon>Actinomycetales</taxon>
        <taxon>Actinomycetaceae</taxon>
        <taxon>Scrofimicrobium</taxon>
    </lineage>
</organism>
<keyword evidence="3 9" id="KW-0813">Transport</keyword>
<proteinExistence type="inferred from homology"/>
<feature type="transmembrane region" description="Helical" evidence="9">
    <location>
        <begin position="66"/>
        <end position="90"/>
    </location>
</feature>
<feature type="transmembrane region" description="Helical" evidence="9">
    <location>
        <begin position="20"/>
        <end position="46"/>
    </location>
</feature>
<keyword evidence="8 9" id="KW-0472">Membrane</keyword>